<comment type="caution">
    <text evidence="3">The sequence shown here is derived from an EMBL/GenBank/DDBJ whole genome shotgun (WGS) entry which is preliminary data.</text>
</comment>
<name>A0A9W6UK32_9ACTN</name>
<dbReference type="RefSeq" id="WP_285760800.1">
    <property type="nucleotide sequence ID" value="NZ_BSQG01000006.1"/>
</dbReference>
<proteinExistence type="predicted"/>
<evidence type="ECO:0000313" key="3">
    <source>
        <dbReference type="EMBL" id="GLU49322.1"/>
    </source>
</evidence>
<feature type="compositionally biased region" description="Basic and acidic residues" evidence="1">
    <location>
        <begin position="50"/>
        <end position="67"/>
    </location>
</feature>
<dbReference type="Proteomes" id="UP001165092">
    <property type="component" value="Unassembled WGS sequence"/>
</dbReference>
<feature type="compositionally biased region" description="Gly residues" evidence="1">
    <location>
        <begin position="97"/>
        <end position="114"/>
    </location>
</feature>
<feature type="region of interest" description="Disordered" evidence="1">
    <location>
        <begin position="1"/>
        <end position="118"/>
    </location>
</feature>
<protein>
    <submittedName>
        <fullName evidence="3">Uncharacterized protein</fullName>
    </submittedName>
</protein>
<evidence type="ECO:0000256" key="2">
    <source>
        <dbReference type="SAM" id="Phobius"/>
    </source>
</evidence>
<dbReference type="AlphaFoldDB" id="A0A9W6UK32"/>
<keyword evidence="2" id="KW-0812">Transmembrane</keyword>
<dbReference type="EMBL" id="BSQG01000006">
    <property type="protein sequence ID" value="GLU49322.1"/>
    <property type="molecule type" value="Genomic_DNA"/>
</dbReference>
<sequence>MLSPQSGQGRYPDADEGVTQAIPPVREDDNVTQAIPPVPDEDATQAIPPVREDLYGGRPMFRDEVPPQEKTASTAQIDLSGFDEYSEERRSKRGGRGRNGGGGGGGRNGRGSRGSGVDRTTLAMAGGFAALVVIGGGGAFLLATSGGQPDPADFDTTLVSDESTDPAPLKPGELFAQENVEISGETYTLVVNDDTDKCETTAQGDFGQVLDDNGCRQVVRATYVNESLTRAVTVGVAALPDTVSAKAVHEGQDPAELQWFAGLAGPEGTGAERLEGAGGHASGALWGRYVVFTLTANTDGSTPEEADSALAETGEEFIDLALRPLGERAL</sequence>
<keyword evidence="2" id="KW-0472">Membrane</keyword>
<evidence type="ECO:0000256" key="1">
    <source>
        <dbReference type="SAM" id="MobiDB-lite"/>
    </source>
</evidence>
<gene>
    <name evidence="3" type="ORF">Nans01_36730</name>
</gene>
<feature type="transmembrane region" description="Helical" evidence="2">
    <location>
        <begin position="122"/>
        <end position="143"/>
    </location>
</feature>
<reference evidence="3" key="1">
    <citation type="submission" date="2023-02" db="EMBL/GenBank/DDBJ databases">
        <title>Nocardiopsis ansamitocini NBRC 112285.</title>
        <authorList>
            <person name="Ichikawa N."/>
            <person name="Sato H."/>
            <person name="Tonouchi N."/>
        </authorList>
    </citation>
    <scope>NUCLEOTIDE SEQUENCE</scope>
    <source>
        <strain evidence="3">NBRC 112285</strain>
    </source>
</reference>
<keyword evidence="4" id="KW-1185">Reference proteome</keyword>
<accession>A0A9W6UK32</accession>
<organism evidence="3 4">
    <name type="scientific">Nocardiopsis ansamitocini</name>
    <dbReference type="NCBI Taxonomy" id="1670832"/>
    <lineage>
        <taxon>Bacteria</taxon>
        <taxon>Bacillati</taxon>
        <taxon>Actinomycetota</taxon>
        <taxon>Actinomycetes</taxon>
        <taxon>Streptosporangiales</taxon>
        <taxon>Nocardiopsidaceae</taxon>
        <taxon>Nocardiopsis</taxon>
    </lineage>
</organism>
<keyword evidence="2" id="KW-1133">Transmembrane helix</keyword>
<evidence type="ECO:0000313" key="4">
    <source>
        <dbReference type="Proteomes" id="UP001165092"/>
    </source>
</evidence>